<sequence>MRSHLTPSRLPHRYATSGGSPLSPSSTATQPTSGRRFVVRPTGGHTSELSTRPPYDADWLGSRQSWSGASRGIPVTLLGQHHGSPSGYRRTLHGRPHPRTRSAERKTELFTITAAKRPWEGGVPTVAHLQKLLRTQRQIREDYGMTSDYEAHLRECIWEAYDYLRAHDRDSLKQLERQQFFAILSVAAAHRHRFVEKREENVWAVVDDMKILRGYELGIEKYEAAIATCRGRREAVRMSMALLDKAVHAGFRPTLQTYNQLLRVRIDAEGARSGEEWWESLEGKINVNCETRGFVPLRRDIVTANHILLGYMKERDIARGWEFYRGYSKFSFEANDDTRNHLLFGYAKTNDRVSLERILDEMLASGHKLNYEGYCIAIYGFSKTPMDADEVDPDAERYLRRAMDAYDQLLKAGYRPGAKVYSSLMSLQLKRGNVDKLRDSFADMQKGGVVPDLACYILLLRSYIFDFDMTSAQSIFDRLLESGVVTGTRAFTVMMAGYVKADKPDRAVDLFSDAMARGFNPDENTFTTLMNAYCEMGDMDKAYATMDDMEERGIRATERVHLTLLRGHGLVRDLEGAEKIFGIVEPSTRAYNYMMTACVRCEAHDRALQYYAEMTRRSIEPNLSTFNILIQTKTKLKDVGGAKDILRSLVQQRLMPTPYSIVPIMHHHATKGQVEEVSEYWNLLGKLTRPADMVADKYEGGVRAQSEARASNHVLLAMTNAKDLHGAVRHFRDVDTDRDAITFDILVRAHGVVGDLVGARRLLDEALEKGILVDTRLWNSLLRVHLQEGDHDGVFDLLKEMQRRGHTPDMFTYTLVLKAKLAQKALEREAAEQRKLNEGRFGSAADGGTDAGSHDLDAEFDDAGAASEGKAVRQLSSFGEIPDLPDITTAGEEPAADSFTHGN</sequence>
<feature type="compositionally biased region" description="Low complexity" evidence="6">
    <location>
        <begin position="15"/>
        <end position="28"/>
    </location>
</feature>
<feature type="compositionally biased region" description="Basic residues" evidence="6">
    <location>
        <begin position="90"/>
        <end position="100"/>
    </location>
</feature>
<proteinExistence type="inferred from homology"/>
<dbReference type="NCBIfam" id="TIGR00756">
    <property type="entry name" value="PPR"/>
    <property type="match status" value="4"/>
</dbReference>
<feature type="repeat" description="PPR" evidence="5">
    <location>
        <begin position="587"/>
        <end position="621"/>
    </location>
</feature>
<evidence type="ECO:0000256" key="1">
    <source>
        <dbReference type="ARBA" id="ARBA00006192"/>
    </source>
</evidence>
<protein>
    <recommendedName>
        <fullName evidence="9">Pentacotripeptide-repeat region of PRORP domain-containing protein</fullName>
    </recommendedName>
</protein>
<reference evidence="7" key="1">
    <citation type="submission" date="2020-05" db="EMBL/GenBank/DDBJ databases">
        <title>Phylogenomic resolution of chytrid fungi.</title>
        <authorList>
            <person name="Stajich J.E."/>
            <person name="Amses K."/>
            <person name="Simmons R."/>
            <person name="Seto K."/>
            <person name="Myers J."/>
            <person name="Bonds A."/>
            <person name="Quandt C.A."/>
            <person name="Barry K."/>
            <person name="Liu P."/>
            <person name="Grigoriev I."/>
            <person name="Longcore J.E."/>
            <person name="James T.Y."/>
        </authorList>
    </citation>
    <scope>NUCLEOTIDE SEQUENCE</scope>
    <source>
        <strain evidence="7">JEL0318</strain>
    </source>
</reference>
<feature type="region of interest" description="Disordered" evidence="6">
    <location>
        <begin position="1"/>
        <end position="57"/>
    </location>
</feature>
<dbReference type="InterPro" id="IPR011990">
    <property type="entry name" value="TPR-like_helical_dom_sf"/>
</dbReference>
<keyword evidence="2" id="KW-0677">Repeat</keyword>
<feature type="region of interest" description="Disordered" evidence="6">
    <location>
        <begin position="833"/>
        <end position="903"/>
    </location>
</feature>
<evidence type="ECO:0000256" key="3">
    <source>
        <dbReference type="ARBA" id="ARBA00044493"/>
    </source>
</evidence>
<evidence type="ECO:0000313" key="7">
    <source>
        <dbReference type="EMBL" id="KAJ3051944.1"/>
    </source>
</evidence>
<comment type="function">
    <text evidence="3">Regulates mitochondrial small subunit maturation by controlling 15S rRNA 5'-end processing. Localizes to the 5' precursor of the 15S rRNA in a position that is subsequently occupied by mS47 in the mature yeast mtSSU. Uses structure and sequence-specific RNA recognition, binding to a single-stranded region of the precursor and specifically recognizing bases -6 to -1. The exchange of Ccm1 for mS47 is coupled to the irreversible removal of precursor rRNA that is accompanied by conformational changes of the mitoribosomal proteins uS5m and mS26. These conformational changes signal completion of 5'-end rRNA processing through protection of the mature 5'-end of the 15S rRNA and stabilization of mS47. The removal of the 5' precursor together with the dissociation of Ccm1 may be catalyzed by the 5'-3' exoribonuclease Pet127. Involved in the specific removal of group I introns in mitochondrial encoded transcripts.</text>
</comment>
<evidence type="ECO:0000256" key="2">
    <source>
        <dbReference type="ARBA" id="ARBA00022737"/>
    </source>
</evidence>
<feature type="repeat" description="PPR" evidence="5">
    <location>
        <begin position="487"/>
        <end position="521"/>
    </location>
</feature>
<feature type="repeat" description="PPR" evidence="5">
    <location>
        <begin position="739"/>
        <end position="773"/>
    </location>
</feature>
<feature type="region of interest" description="Disordered" evidence="6">
    <location>
        <begin position="75"/>
        <end position="103"/>
    </location>
</feature>
<evidence type="ECO:0008006" key="9">
    <source>
        <dbReference type="Google" id="ProtNLM"/>
    </source>
</evidence>
<dbReference type="PANTHER" id="PTHR47447">
    <property type="entry name" value="OS03G0856100 PROTEIN"/>
    <property type="match status" value="1"/>
</dbReference>
<organism evidence="7 8">
    <name type="scientific">Rhizophlyctis rosea</name>
    <dbReference type="NCBI Taxonomy" id="64517"/>
    <lineage>
        <taxon>Eukaryota</taxon>
        <taxon>Fungi</taxon>
        <taxon>Fungi incertae sedis</taxon>
        <taxon>Chytridiomycota</taxon>
        <taxon>Chytridiomycota incertae sedis</taxon>
        <taxon>Chytridiomycetes</taxon>
        <taxon>Rhizophlyctidales</taxon>
        <taxon>Rhizophlyctidaceae</taxon>
        <taxon>Rhizophlyctis</taxon>
    </lineage>
</organism>
<name>A0AAD5X2I3_9FUNG</name>
<dbReference type="PANTHER" id="PTHR47447:SF23">
    <property type="entry name" value="PENTACOTRIPEPTIDE-REPEAT REGION OF PRORP DOMAIN-CONTAINING PROTEIN"/>
    <property type="match status" value="1"/>
</dbReference>
<comment type="similarity">
    <text evidence="1">Belongs to the CCM1 family.</text>
</comment>
<dbReference type="Pfam" id="PF13041">
    <property type="entry name" value="PPR_2"/>
    <property type="match status" value="3"/>
</dbReference>
<dbReference type="InterPro" id="IPR002885">
    <property type="entry name" value="PPR_rpt"/>
</dbReference>
<dbReference type="PROSITE" id="PS51375">
    <property type="entry name" value="PPR"/>
    <property type="match status" value="6"/>
</dbReference>
<evidence type="ECO:0000256" key="6">
    <source>
        <dbReference type="SAM" id="MobiDB-lite"/>
    </source>
</evidence>
<accession>A0AAD5X2I3</accession>
<dbReference type="EMBL" id="JADGJD010000342">
    <property type="protein sequence ID" value="KAJ3051944.1"/>
    <property type="molecule type" value="Genomic_DNA"/>
</dbReference>
<dbReference type="Proteomes" id="UP001212841">
    <property type="component" value="Unassembled WGS sequence"/>
</dbReference>
<feature type="repeat" description="PPR" evidence="5">
    <location>
        <begin position="417"/>
        <end position="451"/>
    </location>
</feature>
<comment type="subunit">
    <text evidence="4">Binds to mitochondrial small subunit 15S rRNA.</text>
</comment>
<dbReference type="AlphaFoldDB" id="A0AAD5X2I3"/>
<evidence type="ECO:0000256" key="5">
    <source>
        <dbReference type="PROSITE-ProRule" id="PRU00708"/>
    </source>
</evidence>
<feature type="repeat" description="PPR" evidence="5">
    <location>
        <begin position="522"/>
        <end position="556"/>
    </location>
</feature>
<gene>
    <name evidence="7" type="ORF">HK097_007051</name>
</gene>
<feature type="repeat" description="PPR" evidence="5">
    <location>
        <begin position="774"/>
        <end position="808"/>
    </location>
</feature>
<dbReference type="Gene3D" id="1.25.40.10">
    <property type="entry name" value="Tetratricopeptide repeat domain"/>
    <property type="match status" value="4"/>
</dbReference>
<comment type="caution">
    <text evidence="7">The sequence shown here is derived from an EMBL/GenBank/DDBJ whole genome shotgun (WGS) entry which is preliminary data.</text>
</comment>
<evidence type="ECO:0000256" key="4">
    <source>
        <dbReference type="ARBA" id="ARBA00044511"/>
    </source>
</evidence>
<evidence type="ECO:0000313" key="8">
    <source>
        <dbReference type="Proteomes" id="UP001212841"/>
    </source>
</evidence>
<keyword evidence="8" id="KW-1185">Reference proteome</keyword>